<dbReference type="Proteomes" id="UP000298615">
    <property type="component" value="Chromosome"/>
</dbReference>
<sequence>MSLNSVELNLLDSVYQSFVASRIDESPVEDEVYDELFKFLFENIGCVYSHDTALYLHKLITEEPCHYSISESTTIASSSSTHAVPVEDIELVDTPLGNLVPVTNVYRTFLDCLSDDVLISESTLVEAWINLYNHKNFKLAELIKVSQRLNLNNELIDFIENIIGAINREASP</sequence>
<name>A0A4D7CQI3_9ENTE</name>
<organism evidence="1 2">
    <name type="scientific">Vagococcus zengguangii</name>
    <dbReference type="NCBI Taxonomy" id="2571750"/>
    <lineage>
        <taxon>Bacteria</taxon>
        <taxon>Bacillati</taxon>
        <taxon>Bacillota</taxon>
        <taxon>Bacilli</taxon>
        <taxon>Lactobacillales</taxon>
        <taxon>Enterococcaceae</taxon>
        <taxon>Vagococcus</taxon>
    </lineage>
</organism>
<accession>A0A4D7CQI3</accession>
<dbReference type="AlphaFoldDB" id="A0A4D7CQI3"/>
<protein>
    <submittedName>
        <fullName evidence="1">Uncharacterized protein</fullName>
    </submittedName>
</protein>
<evidence type="ECO:0000313" key="2">
    <source>
        <dbReference type="Proteomes" id="UP000298615"/>
    </source>
</evidence>
<dbReference type="KEGG" id="vao:FA707_04830"/>
<keyword evidence="2" id="KW-1185">Reference proteome</keyword>
<proteinExistence type="predicted"/>
<gene>
    <name evidence="1" type="ORF">FA707_04830</name>
</gene>
<reference evidence="1 2" key="1">
    <citation type="submission" date="2019-04" db="EMBL/GenBank/DDBJ databases">
        <title>Vagococcus sp. nov., isolated from faeces of yaks (Bos grunniens).</title>
        <authorList>
            <person name="Ge Y."/>
        </authorList>
    </citation>
    <scope>NUCLEOTIDE SEQUENCE [LARGE SCALE GENOMIC DNA]</scope>
    <source>
        <strain evidence="1 2">MN-17</strain>
    </source>
</reference>
<evidence type="ECO:0000313" key="1">
    <source>
        <dbReference type="EMBL" id="QCI86329.1"/>
    </source>
</evidence>
<dbReference type="EMBL" id="CP039712">
    <property type="protein sequence ID" value="QCI86329.1"/>
    <property type="molecule type" value="Genomic_DNA"/>
</dbReference>